<keyword evidence="7" id="KW-1185">Reference proteome</keyword>
<comment type="similarity">
    <text evidence="1">Belongs to the LysR transcriptional regulatory family.</text>
</comment>
<dbReference type="Proteomes" id="UP000027987">
    <property type="component" value="Chromosome"/>
</dbReference>
<dbReference type="GO" id="GO:0003700">
    <property type="term" value="F:DNA-binding transcription factor activity"/>
    <property type="evidence" value="ECO:0007669"/>
    <property type="project" value="InterPro"/>
</dbReference>
<evidence type="ECO:0000256" key="1">
    <source>
        <dbReference type="ARBA" id="ARBA00009437"/>
    </source>
</evidence>
<sequence length="314" mass="34779">MQNCIEAEGSSLNWDDTRIFLAIYRERSLRGAARLVGLDQATVGRRLAALERALGATLFLRTSNGYVLTPVGEVALRWAEKMEQSAIDLVRQTQGVDERLAGEVRVTTTDAIGLEFVMSAIRHLHDEHPNVRVLLDTSTQVQNLARREADIAVRTIKPDNPDLLTRRLAVWPVGLYASVDYLERHGEPVPGESFEGHDLVCYLPHMQARRLLTFVGEPIHAGRIVSGLNSSLLLRAAVGAGLGLGELAVPIAERDGLVRIWPDRVSAMAYEVWMVTHKDLRHTARVSAMIDHIAKVFEETPGDKKNSVEFPPSS</sequence>
<reference evidence="6 7" key="1">
    <citation type="submission" date="2014-07" db="EMBL/GenBank/DDBJ databases">
        <title>Complete Genome Sequence of Dyella japonica Strain A8 Isolated from Malaysian Tropical Soil.</title>
        <authorList>
            <person name="Hui R.K.H."/>
            <person name="Chen J.-W."/>
            <person name="Chan K.-G."/>
            <person name="Leung F.C.C."/>
        </authorList>
    </citation>
    <scope>NUCLEOTIDE SEQUENCE [LARGE SCALE GENOMIC DNA]</scope>
    <source>
        <strain evidence="6 7">A8</strain>
    </source>
</reference>
<accession>A0A075K359</accession>
<dbReference type="InterPro" id="IPR000847">
    <property type="entry name" value="LysR_HTH_N"/>
</dbReference>
<dbReference type="SUPFAM" id="SSF46785">
    <property type="entry name" value="Winged helix' DNA-binding domain"/>
    <property type="match status" value="1"/>
</dbReference>
<dbReference type="GO" id="GO:0006351">
    <property type="term" value="P:DNA-templated transcription"/>
    <property type="evidence" value="ECO:0007669"/>
    <property type="project" value="TreeGrafter"/>
</dbReference>
<feature type="domain" description="HTH lysR-type" evidence="5">
    <location>
        <begin position="12"/>
        <end position="69"/>
    </location>
</feature>
<keyword evidence="2" id="KW-0805">Transcription regulation</keyword>
<protein>
    <submittedName>
        <fullName evidence="6">LysR family transcriptional regulator</fullName>
    </submittedName>
</protein>
<dbReference type="GO" id="GO:0043565">
    <property type="term" value="F:sequence-specific DNA binding"/>
    <property type="evidence" value="ECO:0007669"/>
    <property type="project" value="TreeGrafter"/>
</dbReference>
<organism evidence="6 7">
    <name type="scientific">Dyella japonica A8</name>
    <dbReference type="NCBI Taxonomy" id="1217721"/>
    <lineage>
        <taxon>Bacteria</taxon>
        <taxon>Pseudomonadati</taxon>
        <taxon>Pseudomonadota</taxon>
        <taxon>Gammaproteobacteria</taxon>
        <taxon>Lysobacterales</taxon>
        <taxon>Rhodanobacteraceae</taxon>
        <taxon>Dyella</taxon>
    </lineage>
</organism>
<dbReference type="InterPro" id="IPR005119">
    <property type="entry name" value="LysR_subst-bd"/>
</dbReference>
<dbReference type="InterPro" id="IPR036388">
    <property type="entry name" value="WH-like_DNA-bd_sf"/>
</dbReference>
<dbReference type="Gene3D" id="3.40.190.290">
    <property type="match status" value="1"/>
</dbReference>
<evidence type="ECO:0000256" key="4">
    <source>
        <dbReference type="ARBA" id="ARBA00023163"/>
    </source>
</evidence>
<dbReference type="KEGG" id="dja:HY57_13080"/>
<dbReference type="SUPFAM" id="SSF53850">
    <property type="entry name" value="Periplasmic binding protein-like II"/>
    <property type="match status" value="1"/>
</dbReference>
<dbReference type="Gene3D" id="1.10.10.10">
    <property type="entry name" value="Winged helix-like DNA-binding domain superfamily/Winged helix DNA-binding domain"/>
    <property type="match status" value="1"/>
</dbReference>
<dbReference type="PATRIC" id="fig|1217721.7.peg.2696"/>
<dbReference type="Pfam" id="PF00126">
    <property type="entry name" value="HTH_1"/>
    <property type="match status" value="1"/>
</dbReference>
<keyword evidence="3" id="KW-0238">DNA-binding</keyword>
<evidence type="ECO:0000256" key="2">
    <source>
        <dbReference type="ARBA" id="ARBA00023015"/>
    </source>
</evidence>
<evidence type="ECO:0000256" key="3">
    <source>
        <dbReference type="ARBA" id="ARBA00023125"/>
    </source>
</evidence>
<proteinExistence type="inferred from homology"/>
<dbReference type="InterPro" id="IPR036390">
    <property type="entry name" value="WH_DNA-bd_sf"/>
</dbReference>
<keyword evidence="4" id="KW-0804">Transcription</keyword>
<dbReference type="EMBL" id="CP008884">
    <property type="protein sequence ID" value="AIF48127.1"/>
    <property type="molecule type" value="Genomic_DNA"/>
</dbReference>
<dbReference type="PROSITE" id="PS50931">
    <property type="entry name" value="HTH_LYSR"/>
    <property type="match status" value="1"/>
</dbReference>
<dbReference type="PANTHER" id="PTHR30537:SF3">
    <property type="entry name" value="TRANSCRIPTIONAL REGULATORY PROTEIN"/>
    <property type="match status" value="1"/>
</dbReference>
<evidence type="ECO:0000313" key="7">
    <source>
        <dbReference type="Proteomes" id="UP000027987"/>
    </source>
</evidence>
<evidence type="ECO:0000259" key="5">
    <source>
        <dbReference type="PROSITE" id="PS50931"/>
    </source>
</evidence>
<dbReference type="Pfam" id="PF03466">
    <property type="entry name" value="LysR_substrate"/>
    <property type="match status" value="1"/>
</dbReference>
<gene>
    <name evidence="6" type="ORF">HY57_13080</name>
</gene>
<dbReference type="PANTHER" id="PTHR30537">
    <property type="entry name" value="HTH-TYPE TRANSCRIPTIONAL REGULATOR"/>
    <property type="match status" value="1"/>
</dbReference>
<dbReference type="InterPro" id="IPR058163">
    <property type="entry name" value="LysR-type_TF_proteobact-type"/>
</dbReference>
<dbReference type="STRING" id="1217721.HY57_13080"/>
<evidence type="ECO:0000313" key="6">
    <source>
        <dbReference type="EMBL" id="AIF48127.1"/>
    </source>
</evidence>
<dbReference type="HOGENOM" id="CLU_039613_2_0_6"/>
<dbReference type="AlphaFoldDB" id="A0A075K359"/>
<name>A0A075K359_9GAMM</name>